<dbReference type="InterPro" id="IPR036942">
    <property type="entry name" value="Beta-barrel_TonB_sf"/>
</dbReference>
<dbReference type="SUPFAM" id="SSF49464">
    <property type="entry name" value="Carboxypeptidase regulatory domain-like"/>
    <property type="match status" value="1"/>
</dbReference>
<keyword evidence="11" id="KW-1185">Reference proteome</keyword>
<evidence type="ECO:0000256" key="1">
    <source>
        <dbReference type="ARBA" id="ARBA00004571"/>
    </source>
</evidence>
<evidence type="ECO:0000313" key="10">
    <source>
        <dbReference type="EMBL" id="TFF38834.1"/>
    </source>
</evidence>
<dbReference type="InterPro" id="IPR023997">
    <property type="entry name" value="TonB-dep_OMP_SusC/RagA_CS"/>
</dbReference>
<evidence type="ECO:0000256" key="3">
    <source>
        <dbReference type="ARBA" id="ARBA00022452"/>
    </source>
</evidence>
<comment type="similarity">
    <text evidence="7">Belongs to the TonB-dependent receptor family.</text>
</comment>
<dbReference type="AlphaFoldDB" id="A0A4Y8SK52"/>
<evidence type="ECO:0000256" key="4">
    <source>
        <dbReference type="ARBA" id="ARBA00022692"/>
    </source>
</evidence>
<dbReference type="GO" id="GO:0009279">
    <property type="term" value="C:cell outer membrane"/>
    <property type="evidence" value="ECO:0007669"/>
    <property type="project" value="UniProtKB-SubCell"/>
</dbReference>
<comment type="caution">
    <text evidence="10">The sequence shown here is derived from an EMBL/GenBank/DDBJ whole genome shotgun (WGS) entry which is preliminary data.</text>
</comment>
<evidence type="ECO:0000256" key="7">
    <source>
        <dbReference type="PROSITE-ProRule" id="PRU01360"/>
    </source>
</evidence>
<protein>
    <submittedName>
        <fullName evidence="10">TonB-dependent receptor</fullName>
    </submittedName>
</protein>
<feature type="signal peptide" evidence="8">
    <location>
        <begin position="1"/>
        <end position="29"/>
    </location>
</feature>
<dbReference type="InterPro" id="IPR023996">
    <property type="entry name" value="TonB-dep_OMP_SusC/RagA"/>
</dbReference>
<dbReference type="Proteomes" id="UP000297540">
    <property type="component" value="Unassembled WGS sequence"/>
</dbReference>
<keyword evidence="4 7" id="KW-0812">Transmembrane</keyword>
<dbReference type="InterPro" id="IPR037066">
    <property type="entry name" value="Plug_dom_sf"/>
</dbReference>
<evidence type="ECO:0000256" key="2">
    <source>
        <dbReference type="ARBA" id="ARBA00022448"/>
    </source>
</evidence>
<evidence type="ECO:0000313" key="11">
    <source>
        <dbReference type="Proteomes" id="UP000297540"/>
    </source>
</evidence>
<evidence type="ECO:0000256" key="6">
    <source>
        <dbReference type="ARBA" id="ARBA00023237"/>
    </source>
</evidence>
<sequence>MMRKLQLKNLVVLLGLSLSFCLMSLASFAQSRQISGTVTSADGVVPGASVSIKGTTTGVMTDINGAFKLSVTGNPTLLVSVIGYTTKEVAVGAANTYTIRLESNVSALNEVVVIGYGTSKRKDLNGAVSSVSAETIAKLPVPSLDLALQGRAPGVQVTANDGAPGGNTTILIRGVGSLASGGNNPLYVVDGYPLDGGINNFNTNDIATIDVLKDASATAIYGIRGANGVVIITTKKGRKDGVQLTVDAYNSFQAQPKKYDLLNAQQWATLANEIGDADANFVELANWRNPSSLTTADWQSALYRTGKTQSYSIAVRGGSDKVQTAASIGYYDQKGIVVGSYFKRVTLGLNSDYQATKWLKSSTSAKYTYQTSSNPYGTGALGNLTQLIPTLDGGNSATSQIKDANGNYGFYNPINTYTAKYNNPLYSIENNEYENIGNLLLTNSSLEATIIDGLKIKTNAGVRLNTYSGSYFQPEDTRIQQQYPGAVPTNALYSQRQNNTFEWLWENTLSYDKTFGQHAISFVGGVSEQSTTYVANGGSGIPKNSVIRDLAQLSNMQFDAEGNGKTITTLASQFGRLTYRFMDRYSINGTVRRDGSSKFDEGHKYGVFPVVGATWRAKEEPFLKNVNWLTDLKFRGSYGKVGNQGSIGSFQYQALYSTGLPAASSGNLGYPFNKLYQGGIAQSQPANDKLRWETDYQTDIGMDLGLLNGDLTLTVDLFKRDSKDFLLTLAAPAQSGYNYITRNVGSMENKGIEIGINYRHKVNEVQYGVALSFSAVKNRLTSLTSGTDNVTVFGGLAGGSTLAGPGWSDLTYTKTYIGQPVGSFYGYKTVGIFQTQAQINALNAAAAAKFPSNPYYYQSATSPGDRYFEDTNGDGHVTTDDQVSLGSPLPKFYGGLNLDLSYKAFDFNAYFYGVYGNKILNYQQSSLQSFQNRSFVGVENVSRQYYENRWTTTNPSNVYTRATYSDALILSNVPSSTWIENGSFLKLKNVTVGYSLPKSITDKVNVAKVRLYVSTQNLFTITSYTGLDPEIGIQGGNATQNGIDNGTFPGSKFYTVGLNVTFK</sequence>
<evidence type="ECO:0000256" key="5">
    <source>
        <dbReference type="ARBA" id="ARBA00023136"/>
    </source>
</evidence>
<dbReference type="NCBIfam" id="TIGR04057">
    <property type="entry name" value="SusC_RagA_signa"/>
    <property type="match status" value="1"/>
</dbReference>
<organism evidence="10 11">
    <name type="scientific">Mucilaginibacter psychrotolerans</name>
    <dbReference type="NCBI Taxonomy" id="1524096"/>
    <lineage>
        <taxon>Bacteria</taxon>
        <taxon>Pseudomonadati</taxon>
        <taxon>Bacteroidota</taxon>
        <taxon>Sphingobacteriia</taxon>
        <taxon>Sphingobacteriales</taxon>
        <taxon>Sphingobacteriaceae</taxon>
        <taxon>Mucilaginibacter</taxon>
    </lineage>
</organism>
<dbReference type="NCBIfam" id="TIGR04056">
    <property type="entry name" value="OMP_RagA_SusC"/>
    <property type="match status" value="1"/>
</dbReference>
<dbReference type="InterPro" id="IPR012910">
    <property type="entry name" value="Plug_dom"/>
</dbReference>
<reference evidence="10 11" key="1">
    <citation type="journal article" date="2017" name="Int. J. Syst. Evol. Microbiol.">
        <title>Mucilaginibacterpsychrotolerans sp. nov., isolated from peatlands.</title>
        <authorList>
            <person name="Deng Y."/>
            <person name="Shen L."/>
            <person name="Xu B."/>
            <person name="Liu Y."/>
            <person name="Gu Z."/>
            <person name="Liu H."/>
            <person name="Zhou Y."/>
        </authorList>
    </citation>
    <scope>NUCLEOTIDE SEQUENCE [LARGE SCALE GENOMIC DNA]</scope>
    <source>
        <strain evidence="10 11">NH7-4</strain>
    </source>
</reference>
<dbReference type="Gene3D" id="2.40.170.20">
    <property type="entry name" value="TonB-dependent receptor, beta-barrel domain"/>
    <property type="match status" value="1"/>
</dbReference>
<dbReference type="Gene3D" id="2.170.130.10">
    <property type="entry name" value="TonB-dependent receptor, plug domain"/>
    <property type="match status" value="1"/>
</dbReference>
<dbReference type="Gene3D" id="2.60.40.1120">
    <property type="entry name" value="Carboxypeptidase-like, regulatory domain"/>
    <property type="match status" value="1"/>
</dbReference>
<comment type="subcellular location">
    <subcellularLocation>
        <location evidence="1 7">Cell outer membrane</location>
        <topology evidence="1 7">Multi-pass membrane protein</topology>
    </subcellularLocation>
</comment>
<proteinExistence type="inferred from homology"/>
<feature type="domain" description="TonB-dependent receptor plug" evidence="9">
    <location>
        <begin position="121"/>
        <end position="229"/>
    </location>
</feature>
<keyword evidence="8" id="KW-0732">Signal</keyword>
<accession>A0A4Y8SK52</accession>
<dbReference type="Pfam" id="PF07715">
    <property type="entry name" value="Plug"/>
    <property type="match status" value="1"/>
</dbReference>
<dbReference type="SUPFAM" id="SSF56935">
    <property type="entry name" value="Porins"/>
    <property type="match status" value="1"/>
</dbReference>
<dbReference type="Pfam" id="PF13715">
    <property type="entry name" value="CarbopepD_reg_2"/>
    <property type="match status" value="1"/>
</dbReference>
<keyword evidence="5 7" id="KW-0472">Membrane</keyword>
<evidence type="ECO:0000256" key="8">
    <source>
        <dbReference type="SAM" id="SignalP"/>
    </source>
</evidence>
<dbReference type="PROSITE" id="PS52016">
    <property type="entry name" value="TONB_DEPENDENT_REC_3"/>
    <property type="match status" value="1"/>
</dbReference>
<evidence type="ECO:0000259" key="9">
    <source>
        <dbReference type="Pfam" id="PF07715"/>
    </source>
</evidence>
<gene>
    <name evidence="10" type="ORF">E2R66_07470</name>
</gene>
<name>A0A4Y8SK52_9SPHI</name>
<keyword evidence="2 7" id="KW-0813">Transport</keyword>
<dbReference type="InterPro" id="IPR008969">
    <property type="entry name" value="CarboxyPept-like_regulatory"/>
</dbReference>
<keyword evidence="3 7" id="KW-1134">Transmembrane beta strand</keyword>
<dbReference type="EMBL" id="SOZE01000005">
    <property type="protein sequence ID" value="TFF38834.1"/>
    <property type="molecule type" value="Genomic_DNA"/>
</dbReference>
<dbReference type="InterPro" id="IPR039426">
    <property type="entry name" value="TonB-dep_rcpt-like"/>
</dbReference>
<feature type="chain" id="PRO_5021280942" evidence="8">
    <location>
        <begin position="30"/>
        <end position="1063"/>
    </location>
</feature>
<keyword evidence="6 7" id="KW-0998">Cell outer membrane</keyword>
<keyword evidence="10" id="KW-0675">Receptor</keyword>